<dbReference type="PRINTS" id="PR01713">
    <property type="entry name" value="NUCEPIMERASE"/>
</dbReference>
<proteinExistence type="inferred from homology"/>
<evidence type="ECO:0000256" key="1">
    <source>
        <dbReference type="ARBA" id="ARBA00007637"/>
    </source>
</evidence>
<comment type="caution">
    <text evidence="3">The sequence shown here is derived from an EMBL/GenBank/DDBJ whole genome shotgun (WGS) entry which is preliminary data.</text>
</comment>
<dbReference type="RefSeq" id="WP_070878308.1">
    <property type="nucleotide sequence ID" value="NZ_CAJFZX010000002.1"/>
</dbReference>
<dbReference type="EMBL" id="WKKF01000001">
    <property type="protein sequence ID" value="MRX52781.1"/>
    <property type="molecule type" value="Genomic_DNA"/>
</dbReference>
<evidence type="ECO:0000259" key="2">
    <source>
        <dbReference type="Pfam" id="PF01370"/>
    </source>
</evidence>
<evidence type="ECO:0000313" key="3">
    <source>
        <dbReference type="EMBL" id="MRX52781.1"/>
    </source>
</evidence>
<dbReference type="InterPro" id="IPR001509">
    <property type="entry name" value="Epimerase_deHydtase"/>
</dbReference>
<comment type="similarity">
    <text evidence="1">Belongs to the NAD(P)-dependent epimerase/dehydratase family.</text>
</comment>
<gene>
    <name evidence="3" type="ORF">GJU41_02245</name>
</gene>
<protein>
    <submittedName>
        <fullName evidence="3">NAD-dependent epimerase/dehydratase family protein</fullName>
    </submittedName>
</protein>
<dbReference type="PANTHER" id="PTHR43000">
    <property type="entry name" value="DTDP-D-GLUCOSE 4,6-DEHYDRATASE-RELATED"/>
    <property type="match status" value="1"/>
</dbReference>
<name>A0A6I2M8N0_9BACI</name>
<dbReference type="SUPFAM" id="SSF51735">
    <property type="entry name" value="NAD(P)-binding Rossmann-fold domains"/>
    <property type="match status" value="1"/>
</dbReference>
<dbReference type="AlphaFoldDB" id="A0A6I2M8N0"/>
<evidence type="ECO:0000313" key="4">
    <source>
        <dbReference type="Proteomes" id="UP000441585"/>
    </source>
</evidence>
<feature type="domain" description="NAD-dependent epimerase/dehydratase" evidence="2">
    <location>
        <begin position="3"/>
        <end position="242"/>
    </location>
</feature>
<keyword evidence="4" id="KW-1185">Reference proteome</keyword>
<organism evidence="3 4">
    <name type="scientific">Metabacillus idriensis</name>
    <dbReference type="NCBI Taxonomy" id="324768"/>
    <lineage>
        <taxon>Bacteria</taxon>
        <taxon>Bacillati</taxon>
        <taxon>Bacillota</taxon>
        <taxon>Bacilli</taxon>
        <taxon>Bacillales</taxon>
        <taxon>Bacillaceae</taxon>
        <taxon>Metabacillus</taxon>
    </lineage>
</organism>
<accession>A0A6I2M8N0</accession>
<dbReference type="Gene3D" id="3.40.50.720">
    <property type="entry name" value="NAD(P)-binding Rossmann-like Domain"/>
    <property type="match status" value="1"/>
</dbReference>
<sequence>MRIIVTGCAGFIGSHLCEKLLEQEENTLIGIDCFIGPTPSSLKDLNIYSLLQHPRFQLIKDSIMNIDCEELLQKADVVYHLAGIPGVRASWGKDFFPYTENNILASQRLLEAAKSVNLKKFIYASTSSIYGYKHGMVAEDAMPEPLSPYGVTKLAGEHLCSVYHQNFEVPVTILRYFTVYGPRQRPDMAFHRFFKQILTDQPLTLFGDGTQSRDFTYIDDCVKGTAAVMNAENTIGKIFNIGGKERAAIYEIINEMEKITGKKAVIRYLDAATGEPKHTHADISHASKELGYSPDISLREGLIKEFEYMKVILKGESI</sequence>
<dbReference type="Proteomes" id="UP000441585">
    <property type="component" value="Unassembled WGS sequence"/>
</dbReference>
<dbReference type="Pfam" id="PF01370">
    <property type="entry name" value="Epimerase"/>
    <property type="match status" value="1"/>
</dbReference>
<reference evidence="3 4" key="1">
    <citation type="submission" date="2019-11" db="EMBL/GenBank/DDBJ databases">
        <title>Bacillus idriensis genome.</title>
        <authorList>
            <person name="Konopka E.N."/>
            <person name="Newman J.D."/>
        </authorList>
    </citation>
    <scope>NUCLEOTIDE SEQUENCE [LARGE SCALE GENOMIC DNA]</scope>
    <source>
        <strain evidence="3 4">DSM 19097</strain>
    </source>
</reference>
<dbReference type="InterPro" id="IPR036291">
    <property type="entry name" value="NAD(P)-bd_dom_sf"/>
</dbReference>